<reference evidence="2" key="1">
    <citation type="submission" date="2021-02" db="EMBL/GenBank/DDBJ databases">
        <authorList>
            <person name="Nowell W R."/>
        </authorList>
    </citation>
    <scope>NUCLEOTIDE SEQUENCE</scope>
</reference>
<name>A0A819XMM7_9BILA</name>
<dbReference type="EMBL" id="CAJNXB010005397">
    <property type="protein sequence ID" value="CAF3423609.1"/>
    <property type="molecule type" value="Genomic_DNA"/>
</dbReference>
<dbReference type="AlphaFoldDB" id="A0A819XMM7"/>
<proteinExistence type="predicted"/>
<dbReference type="OrthoDB" id="9993501at2759"/>
<evidence type="ECO:0000313" key="1">
    <source>
        <dbReference type="EMBL" id="CAF3423609.1"/>
    </source>
</evidence>
<comment type="caution">
    <text evidence="2">The sequence shown here is derived from an EMBL/GenBank/DDBJ whole genome shotgun (WGS) entry which is preliminary data.</text>
</comment>
<dbReference type="EMBL" id="CAJOBP010000227">
    <property type="protein sequence ID" value="CAF4144997.1"/>
    <property type="molecule type" value="Genomic_DNA"/>
</dbReference>
<dbReference type="Proteomes" id="UP000663873">
    <property type="component" value="Unassembled WGS sequence"/>
</dbReference>
<organism evidence="2 3">
    <name type="scientific">Rotaria socialis</name>
    <dbReference type="NCBI Taxonomy" id="392032"/>
    <lineage>
        <taxon>Eukaryota</taxon>
        <taxon>Metazoa</taxon>
        <taxon>Spiralia</taxon>
        <taxon>Gnathifera</taxon>
        <taxon>Rotifera</taxon>
        <taxon>Eurotatoria</taxon>
        <taxon>Bdelloidea</taxon>
        <taxon>Philodinida</taxon>
        <taxon>Philodinidae</taxon>
        <taxon>Rotaria</taxon>
    </lineage>
</organism>
<evidence type="ECO:0000313" key="3">
    <source>
        <dbReference type="Proteomes" id="UP000663873"/>
    </source>
</evidence>
<gene>
    <name evidence="1" type="ORF">TIS948_LOCUS29697</name>
    <name evidence="2" type="ORF">UJA718_LOCUS3126</name>
</gene>
<sequence length="116" mass="13451">MNRYFASSSDQVLIFYEIHTDDCSFRNGAYGIFCNIYLSIESDLCSPLVTLTFGFLALNNIRQSKRKIRPLAITSTTWCSPLSRISKRDAQISKMLFNQICLWILLNILNPCYLFY</sequence>
<accession>A0A819XMM7</accession>
<protein>
    <submittedName>
        <fullName evidence="2">Uncharacterized protein</fullName>
    </submittedName>
</protein>
<keyword evidence="3" id="KW-1185">Reference proteome</keyword>
<dbReference type="Proteomes" id="UP000663825">
    <property type="component" value="Unassembled WGS sequence"/>
</dbReference>
<evidence type="ECO:0000313" key="2">
    <source>
        <dbReference type="EMBL" id="CAF4144997.1"/>
    </source>
</evidence>